<reference evidence="7" key="3">
    <citation type="submission" date="2025-09" db="UniProtKB">
        <authorList>
            <consortium name="Ensembl"/>
        </authorList>
    </citation>
    <scope>IDENTIFICATION</scope>
</reference>
<dbReference type="GO" id="GO:0001917">
    <property type="term" value="C:photoreceptor inner segment"/>
    <property type="evidence" value="ECO:0007669"/>
    <property type="project" value="UniProtKB-SubCell"/>
</dbReference>
<keyword evidence="8" id="KW-1185">Reference proteome</keyword>
<accession>A0A3Q1JF47</accession>
<dbReference type="GO" id="GO:0005829">
    <property type="term" value="C:cytosol"/>
    <property type="evidence" value="ECO:0007669"/>
    <property type="project" value="TreeGrafter"/>
</dbReference>
<evidence type="ECO:0000256" key="3">
    <source>
        <dbReference type="ARBA" id="ARBA00022490"/>
    </source>
</evidence>
<dbReference type="OrthoDB" id="259905at2759"/>
<organism evidence="7 8">
    <name type="scientific">Anabas testudineus</name>
    <name type="common">Climbing perch</name>
    <name type="synonym">Anthias testudineus</name>
    <dbReference type="NCBI Taxonomy" id="64144"/>
    <lineage>
        <taxon>Eukaryota</taxon>
        <taxon>Metazoa</taxon>
        <taxon>Chordata</taxon>
        <taxon>Craniata</taxon>
        <taxon>Vertebrata</taxon>
        <taxon>Euteleostomi</taxon>
        <taxon>Actinopterygii</taxon>
        <taxon>Neopterygii</taxon>
        <taxon>Teleostei</taxon>
        <taxon>Neoteleostei</taxon>
        <taxon>Acanthomorphata</taxon>
        <taxon>Anabantaria</taxon>
        <taxon>Anabantiformes</taxon>
        <taxon>Anabantoidei</taxon>
        <taxon>Anabantidae</taxon>
        <taxon>Anabas</taxon>
    </lineage>
</organism>
<proteinExistence type="predicted"/>
<feature type="region of interest" description="Disordered" evidence="6">
    <location>
        <begin position="25"/>
        <end position="58"/>
    </location>
</feature>
<evidence type="ECO:0000256" key="1">
    <source>
        <dbReference type="ARBA" id="ARBA00004437"/>
    </source>
</evidence>
<dbReference type="InParanoid" id="A0A3Q1JF47"/>
<dbReference type="AlphaFoldDB" id="A0A3Q1JF47"/>
<reference evidence="7" key="2">
    <citation type="submission" date="2025-08" db="UniProtKB">
        <authorList>
            <consortium name="Ensembl"/>
        </authorList>
    </citation>
    <scope>IDENTIFICATION</scope>
</reference>
<name>A0A3Q1JF47_ANATE</name>
<dbReference type="OMA" id="AHGKRCC"/>
<dbReference type="STRING" id="64144.ENSATEP00000029158"/>
<keyword evidence="3" id="KW-0963">Cytoplasm</keyword>
<comment type="subcellular location">
    <subcellularLocation>
        <location evidence="2">Cytoplasm</location>
    </subcellularLocation>
    <subcellularLocation>
        <location evidence="1">Photoreceptor inner segment</location>
    </subcellularLocation>
</comment>
<evidence type="ECO:0000256" key="2">
    <source>
        <dbReference type="ARBA" id="ARBA00004496"/>
    </source>
</evidence>
<evidence type="ECO:0000256" key="4">
    <source>
        <dbReference type="ARBA" id="ARBA00024819"/>
    </source>
</evidence>
<dbReference type="PANTHER" id="PTHR33958:SF1">
    <property type="entry name" value="CILIA- AND FLAGELLA-ASSOCIATED PROTEIN 418"/>
    <property type="match status" value="1"/>
</dbReference>
<feature type="compositionally biased region" description="Basic and acidic residues" evidence="6">
    <location>
        <begin position="31"/>
        <end position="44"/>
    </location>
</feature>
<protein>
    <recommendedName>
        <fullName evidence="5">Cilia- and flagella-associated protein 418</fullName>
    </recommendedName>
</protein>
<dbReference type="Proteomes" id="UP000265040">
    <property type="component" value="Chromosome 16"/>
</dbReference>
<dbReference type="PANTHER" id="PTHR33958">
    <property type="entry name" value="PROTEIN C8ORF37"/>
    <property type="match status" value="1"/>
</dbReference>
<sequence length="213" mass="24235">MENDDDLDELLDEVEKKFCRNVCVASPSRGDSSETEKYGKNRDGHGKHRFSNTKAEQPISSVTEDIDAFLEELLEEEHGNSSHLKTEHFTATPQVEKKLSSQSGGRKCCPVFIGGSAVTNGVGTATSKRSCDQLRCTSCDFRVLTFDDCEWDSSCDYLFFRNNMPDHQKLRAKLKKRRCVRSYACQCSWFSCSEPTDLRDQPQLRWVCGKHQD</sequence>
<evidence type="ECO:0000256" key="5">
    <source>
        <dbReference type="ARBA" id="ARBA00026215"/>
    </source>
</evidence>
<dbReference type="InterPro" id="IPR029239">
    <property type="entry name" value="CFAP418"/>
</dbReference>
<evidence type="ECO:0000256" key="6">
    <source>
        <dbReference type="SAM" id="MobiDB-lite"/>
    </source>
</evidence>
<evidence type="ECO:0000313" key="8">
    <source>
        <dbReference type="Proteomes" id="UP000265040"/>
    </source>
</evidence>
<comment type="function">
    <text evidence="4">May be involved in photoreceptor outer segment disk morphogenesis.</text>
</comment>
<reference evidence="7" key="1">
    <citation type="submission" date="2021-04" db="EMBL/GenBank/DDBJ databases">
        <authorList>
            <consortium name="Wellcome Sanger Institute Data Sharing"/>
        </authorList>
    </citation>
    <scope>NUCLEOTIDE SEQUENCE [LARGE SCALE GENOMIC DNA]</scope>
</reference>
<dbReference type="Ensembl" id="ENSATET00000029603.3">
    <property type="protein sequence ID" value="ENSATEP00000029158.1"/>
    <property type="gene ID" value="ENSATEG00000020123.3"/>
</dbReference>
<dbReference type="GeneTree" id="ENSGT00390000006173"/>
<dbReference type="FunCoup" id="A0A3Q1JF47">
    <property type="interactions" value="194"/>
</dbReference>
<evidence type="ECO:0000313" key="7">
    <source>
        <dbReference type="Ensembl" id="ENSATEP00000029158.1"/>
    </source>
</evidence>
<dbReference type="Pfam" id="PF14996">
    <property type="entry name" value="RMP"/>
    <property type="match status" value="1"/>
</dbReference>